<reference evidence="3 4" key="1">
    <citation type="journal article" date="2018" name="Science">
        <title>The opium poppy genome and morphinan production.</title>
        <authorList>
            <person name="Guo L."/>
            <person name="Winzer T."/>
            <person name="Yang X."/>
            <person name="Li Y."/>
            <person name="Ning Z."/>
            <person name="He Z."/>
            <person name="Teodor R."/>
            <person name="Lu Y."/>
            <person name="Bowser T.A."/>
            <person name="Graham I.A."/>
            <person name="Ye K."/>
        </authorList>
    </citation>
    <scope>NUCLEOTIDE SEQUENCE [LARGE SCALE GENOMIC DNA]</scope>
    <source>
        <strain evidence="4">cv. HN1</strain>
        <tissue evidence="3">Leaves</tissue>
    </source>
</reference>
<name>A0A4Y7JUF2_PAPSO</name>
<dbReference type="PANTHER" id="PTHR31104">
    <property type="entry name" value="PEPTIDE-N4-(N-ACETYL-BETA-GLUCOSAMINYL)ASPARAGINE AMIDASE A PROTEIN"/>
    <property type="match status" value="1"/>
</dbReference>
<feature type="chain" id="PRO_5021493418" description="Peptide N-acetyl-beta-D-glucosaminyl asparaginase amidase A N-terminal domain-containing protein" evidence="1">
    <location>
        <begin position="29"/>
        <end position="612"/>
    </location>
</feature>
<feature type="signal peptide" evidence="1">
    <location>
        <begin position="1"/>
        <end position="28"/>
    </location>
</feature>
<accession>A0A4Y7JUF2</accession>
<dbReference type="InterPro" id="IPR056948">
    <property type="entry name" value="PNGaseA_N"/>
</dbReference>
<dbReference type="Pfam" id="PF25156">
    <property type="entry name" value="PNGase_A_C"/>
    <property type="match status" value="1"/>
</dbReference>
<evidence type="ECO:0000259" key="2">
    <source>
        <dbReference type="Pfam" id="PF12222"/>
    </source>
</evidence>
<dbReference type="InterPro" id="IPR021102">
    <property type="entry name" value="PNGase_A"/>
</dbReference>
<dbReference type="OMA" id="KNCENED"/>
<proteinExistence type="predicted"/>
<keyword evidence="1" id="KW-0732">Signal</keyword>
<keyword evidence="4" id="KW-1185">Reference proteome</keyword>
<sequence length="612" mass="67862">MMSSSSSTPILLLLIFSSFIINFSSSSANHPDHYFKSLKKFQSSNTNATEYIEITKPPPPNPINPNCTLLVLQNDFNNTYGSPPASAIYSPPANCTGPWNQIFLDYSVSVDGEQYDRISGVWLDGVEILRTSTAEPNPSGIYWKVRKDVTRYSSLFNQSNLTLSVILENLVNDEFTGIYHVNVSLLYYQDQDLNPVDPIEVEPLKLNRKLGGSSETSVKGMYNVGAFTNETSADLIIPVSDNGGEGFWFRVQNESDVHSKTIQIPQNTRKAVLEVYVSFHGNDEFWYSNPPNEYILSNNLTTQRGNGAFRQVFAAVDGVTVGSVTPFPVIFTGVINPLFWEPVVAIGAFNLPTYDIDLTPFLGFLLDGKNHSFGLGVTDSISFWLVDANLHLWLDHGSDVVQAKSVLSLTPPIQFKIKSKSKGLNGKFSIKGEREFEYSGWVNSSAGNFTTTIQEKFKFKNKIKLDNYGQEKEVEQKIKVKTKITTVNEIGQEISKSSISRNYPLEMKISTLPGAEKDTFLSITNVTHSLEETYTRSLSSNEEVEISVQNSQDSGGWMLIKDHAVLSGTGTTTQVLSYQDQNGCYIRNVTAANGKILQDNTTLTCVLSSVSV</sequence>
<dbReference type="Gramene" id="RZC63672">
    <property type="protein sequence ID" value="RZC63672"/>
    <property type="gene ID" value="C5167_025441"/>
</dbReference>
<feature type="domain" description="Peptide N-acetyl-beta-D-glucosaminyl asparaginase amidase A N-terminal" evidence="2">
    <location>
        <begin position="60"/>
        <end position="406"/>
    </location>
</feature>
<evidence type="ECO:0000313" key="4">
    <source>
        <dbReference type="Proteomes" id="UP000316621"/>
    </source>
</evidence>
<dbReference type="Pfam" id="PF12222">
    <property type="entry name" value="PNGaseA"/>
    <property type="match status" value="1"/>
</dbReference>
<evidence type="ECO:0000313" key="3">
    <source>
        <dbReference type="EMBL" id="RZC63672.1"/>
    </source>
</evidence>
<evidence type="ECO:0000256" key="1">
    <source>
        <dbReference type="SAM" id="SignalP"/>
    </source>
</evidence>
<gene>
    <name evidence="3" type="ORF">C5167_025441</name>
</gene>
<protein>
    <recommendedName>
        <fullName evidence="2">Peptide N-acetyl-beta-D-glucosaminyl asparaginase amidase A N-terminal domain-containing protein</fullName>
    </recommendedName>
</protein>
<organism evidence="3 4">
    <name type="scientific">Papaver somniferum</name>
    <name type="common">Opium poppy</name>
    <dbReference type="NCBI Taxonomy" id="3469"/>
    <lineage>
        <taxon>Eukaryota</taxon>
        <taxon>Viridiplantae</taxon>
        <taxon>Streptophyta</taxon>
        <taxon>Embryophyta</taxon>
        <taxon>Tracheophyta</taxon>
        <taxon>Spermatophyta</taxon>
        <taxon>Magnoliopsida</taxon>
        <taxon>Ranunculales</taxon>
        <taxon>Papaveraceae</taxon>
        <taxon>Papaveroideae</taxon>
        <taxon>Papaver</taxon>
    </lineage>
</organism>
<dbReference type="Proteomes" id="UP000316621">
    <property type="component" value="Chromosome 5"/>
</dbReference>
<dbReference type="EMBL" id="CM010719">
    <property type="protein sequence ID" value="RZC63672.1"/>
    <property type="molecule type" value="Genomic_DNA"/>
</dbReference>
<dbReference type="AlphaFoldDB" id="A0A4Y7JUF2"/>